<accession>A0A2W1JNH1</accession>
<organism evidence="1 2">
    <name type="scientific">Acaryochloris thomasi RCC1774</name>
    <dbReference type="NCBI Taxonomy" id="1764569"/>
    <lineage>
        <taxon>Bacteria</taxon>
        <taxon>Bacillati</taxon>
        <taxon>Cyanobacteriota</taxon>
        <taxon>Cyanophyceae</taxon>
        <taxon>Acaryochloridales</taxon>
        <taxon>Acaryochloridaceae</taxon>
        <taxon>Acaryochloris</taxon>
        <taxon>Acaryochloris thomasi</taxon>
    </lineage>
</organism>
<dbReference type="AlphaFoldDB" id="A0A2W1JNH1"/>
<dbReference type="Proteomes" id="UP000248857">
    <property type="component" value="Unassembled WGS sequence"/>
</dbReference>
<keyword evidence="2" id="KW-1185">Reference proteome</keyword>
<reference evidence="1 2" key="1">
    <citation type="journal article" date="2018" name="Sci. Rep.">
        <title>A novel species of the marine cyanobacterium Acaryochloris with a unique pigment content and lifestyle.</title>
        <authorList>
            <person name="Partensky F."/>
            <person name="Six C."/>
            <person name="Ratin M."/>
            <person name="Garczarek L."/>
            <person name="Vaulot D."/>
            <person name="Probert I."/>
            <person name="Calteau A."/>
            <person name="Gourvil P."/>
            <person name="Marie D."/>
            <person name="Grebert T."/>
            <person name="Bouchier C."/>
            <person name="Le Panse S."/>
            <person name="Gachenot M."/>
            <person name="Rodriguez F."/>
            <person name="Garrido J.L."/>
        </authorList>
    </citation>
    <scope>NUCLEOTIDE SEQUENCE [LARGE SCALE GENOMIC DNA]</scope>
    <source>
        <strain evidence="1 2">RCC1774</strain>
    </source>
</reference>
<proteinExistence type="predicted"/>
<gene>
    <name evidence="1" type="ORF">C1752_05005</name>
</gene>
<dbReference type="EMBL" id="PQWO01000015">
    <property type="protein sequence ID" value="PZD71694.1"/>
    <property type="molecule type" value="Genomic_DNA"/>
</dbReference>
<comment type="caution">
    <text evidence="1">The sequence shown here is derived from an EMBL/GenBank/DDBJ whole genome shotgun (WGS) entry which is preliminary data.</text>
</comment>
<protein>
    <submittedName>
        <fullName evidence="1">Uncharacterized protein</fullName>
    </submittedName>
</protein>
<evidence type="ECO:0000313" key="2">
    <source>
        <dbReference type="Proteomes" id="UP000248857"/>
    </source>
</evidence>
<evidence type="ECO:0000313" key="1">
    <source>
        <dbReference type="EMBL" id="PZD71694.1"/>
    </source>
</evidence>
<name>A0A2W1JNH1_9CYAN</name>
<sequence length="131" mass="14862">MQGAEVQAQQPEWQQQESSAVAVSLKAQPSLQDGTYLYGRTQKPEQAQTEYFVFRVRNQRVIGAFYMPQSSFDCFRGDLKAKQLELTVMGYEQQVYRHTVSLNSYHPIGEVSDNDLRLVEACQADANLAAH</sequence>